<evidence type="ECO:0000313" key="2">
    <source>
        <dbReference type="EMBL" id="WPU64766.1"/>
    </source>
</evidence>
<dbReference type="RefSeq" id="WP_321394182.1">
    <property type="nucleotide sequence ID" value="NZ_CP139487.1"/>
</dbReference>
<reference evidence="2 3" key="1">
    <citation type="submission" date="2023-11" db="EMBL/GenBank/DDBJ databases">
        <title>Peredibacter starrii A3.12.</title>
        <authorList>
            <person name="Mitchell R.J."/>
        </authorList>
    </citation>
    <scope>NUCLEOTIDE SEQUENCE [LARGE SCALE GENOMIC DNA]</scope>
    <source>
        <strain evidence="2 3">A3.12</strain>
    </source>
</reference>
<evidence type="ECO:0000313" key="3">
    <source>
        <dbReference type="Proteomes" id="UP001324634"/>
    </source>
</evidence>
<evidence type="ECO:0000256" key="1">
    <source>
        <dbReference type="SAM" id="MobiDB-lite"/>
    </source>
</evidence>
<gene>
    <name evidence="2" type="ORF">SOO65_18900</name>
</gene>
<name>A0AAX4HNF0_9BACT</name>
<feature type="compositionally biased region" description="Acidic residues" evidence="1">
    <location>
        <begin position="232"/>
        <end position="243"/>
    </location>
</feature>
<dbReference type="Proteomes" id="UP001324634">
    <property type="component" value="Chromosome"/>
</dbReference>
<dbReference type="AlphaFoldDB" id="A0AAX4HNF0"/>
<feature type="region of interest" description="Disordered" evidence="1">
    <location>
        <begin position="222"/>
        <end position="243"/>
    </location>
</feature>
<protein>
    <submittedName>
        <fullName evidence="2">Uncharacterized protein</fullName>
    </submittedName>
</protein>
<dbReference type="KEGG" id="psti:SOO65_18900"/>
<sequence>MKYLVVLVIVVVLVRIDVVLRLFDKASEKINSSQPETQTSEPTAVHEVVSMSQDKTLKQTSRQVFLALLDDFHNNPTKDIRETAMTHFKSHPTMFNLTLDKELEMVVFRWRDLLNNNEPEMVNFLLDLLNVLQGENQEMIKRFFSLWMEIDMQNFLTAYSKTKDTNCMVATTFGDSIPEEEKLNEYIDREAAIAKILTNDKLDPTVRALATNCQLILNVQISKMAPPPPPPGEEDQAASTEEP</sequence>
<proteinExistence type="predicted"/>
<organism evidence="2 3">
    <name type="scientific">Peredibacter starrii</name>
    <dbReference type="NCBI Taxonomy" id="28202"/>
    <lineage>
        <taxon>Bacteria</taxon>
        <taxon>Pseudomonadati</taxon>
        <taxon>Bdellovibrionota</taxon>
        <taxon>Bacteriovoracia</taxon>
        <taxon>Bacteriovoracales</taxon>
        <taxon>Bacteriovoracaceae</taxon>
        <taxon>Peredibacter</taxon>
    </lineage>
</organism>
<accession>A0AAX4HNF0</accession>
<dbReference type="EMBL" id="CP139487">
    <property type="protein sequence ID" value="WPU64766.1"/>
    <property type="molecule type" value="Genomic_DNA"/>
</dbReference>
<keyword evidence="3" id="KW-1185">Reference proteome</keyword>